<comment type="caution">
    <text evidence="1">The sequence shown here is derived from an EMBL/GenBank/DDBJ whole genome shotgun (WGS) entry which is preliminary data.</text>
</comment>
<reference evidence="1 2" key="1">
    <citation type="submission" date="2023-08" db="EMBL/GenBank/DDBJ databases">
        <title>Black Yeasts Isolated from many extreme environments.</title>
        <authorList>
            <person name="Coleine C."/>
            <person name="Stajich J.E."/>
            <person name="Selbmann L."/>
        </authorList>
    </citation>
    <scope>NUCLEOTIDE SEQUENCE [LARGE SCALE GENOMIC DNA]</scope>
    <source>
        <strain evidence="1 2">CCFEE 5885</strain>
    </source>
</reference>
<evidence type="ECO:0008006" key="3">
    <source>
        <dbReference type="Google" id="ProtNLM"/>
    </source>
</evidence>
<dbReference type="CDD" id="cd15482">
    <property type="entry name" value="Sialidase_non-viral"/>
    <property type="match status" value="1"/>
</dbReference>
<evidence type="ECO:0000313" key="1">
    <source>
        <dbReference type="EMBL" id="KAK5069246.1"/>
    </source>
</evidence>
<dbReference type="InterPro" id="IPR036278">
    <property type="entry name" value="Sialidase_sf"/>
</dbReference>
<gene>
    <name evidence="1" type="ORF">LTR24_010721</name>
</gene>
<keyword evidence="2" id="KW-1185">Reference proteome</keyword>
<proteinExistence type="predicted"/>
<sequence length="141" mass="14662">MPDVAEVHGKLIAVFETNANSGRFVVSSVTSSDYGTTWGNRQRVYTPKGANTNAGATQVYNVGGTLVESFNTDEDKATPGSYASGATKIIVSSDEGTTWKSKTTVFFQGANWPGEAVSGSELLVVTGDNGEGAMAQTVSVV</sequence>
<protein>
    <recommendedName>
        <fullName evidence="3">Exo-alpha-sialidase</fullName>
    </recommendedName>
</protein>
<dbReference type="Proteomes" id="UP001345013">
    <property type="component" value="Unassembled WGS sequence"/>
</dbReference>
<name>A0ABR0JSX6_9EURO</name>
<evidence type="ECO:0000313" key="2">
    <source>
        <dbReference type="Proteomes" id="UP001345013"/>
    </source>
</evidence>
<dbReference type="SUPFAM" id="SSF50939">
    <property type="entry name" value="Sialidases"/>
    <property type="match status" value="1"/>
</dbReference>
<accession>A0ABR0JSX6</accession>
<organism evidence="1 2">
    <name type="scientific">Lithohypha guttulata</name>
    <dbReference type="NCBI Taxonomy" id="1690604"/>
    <lineage>
        <taxon>Eukaryota</taxon>
        <taxon>Fungi</taxon>
        <taxon>Dikarya</taxon>
        <taxon>Ascomycota</taxon>
        <taxon>Pezizomycotina</taxon>
        <taxon>Eurotiomycetes</taxon>
        <taxon>Chaetothyriomycetidae</taxon>
        <taxon>Chaetothyriales</taxon>
        <taxon>Trichomeriaceae</taxon>
        <taxon>Lithohypha</taxon>
    </lineage>
</organism>
<dbReference type="Gene3D" id="2.120.10.10">
    <property type="match status" value="1"/>
</dbReference>
<dbReference type="EMBL" id="JAVRRG010000471">
    <property type="protein sequence ID" value="KAK5069246.1"/>
    <property type="molecule type" value="Genomic_DNA"/>
</dbReference>